<evidence type="ECO:0000313" key="2">
    <source>
        <dbReference type="EMBL" id="APW40741.1"/>
    </source>
</evidence>
<dbReference type="AlphaFoldDB" id="A0A1P8K490"/>
<dbReference type="KEGG" id="rhy:RD110_16280"/>
<feature type="region of interest" description="Disordered" evidence="1">
    <location>
        <begin position="21"/>
        <end position="43"/>
    </location>
</feature>
<evidence type="ECO:0000313" key="3">
    <source>
        <dbReference type="Proteomes" id="UP000186609"/>
    </source>
</evidence>
<organism evidence="2 3">
    <name type="scientific">Rhodoferax koreensis</name>
    <dbReference type="NCBI Taxonomy" id="1842727"/>
    <lineage>
        <taxon>Bacteria</taxon>
        <taxon>Pseudomonadati</taxon>
        <taxon>Pseudomonadota</taxon>
        <taxon>Betaproteobacteria</taxon>
        <taxon>Burkholderiales</taxon>
        <taxon>Comamonadaceae</taxon>
        <taxon>Rhodoferax</taxon>
    </lineage>
</organism>
<name>A0A1P8K490_9BURK</name>
<evidence type="ECO:0000256" key="1">
    <source>
        <dbReference type="SAM" id="MobiDB-lite"/>
    </source>
</evidence>
<protein>
    <submittedName>
        <fullName evidence="2">Uncharacterized protein</fullName>
    </submittedName>
</protein>
<dbReference type="EMBL" id="CP019236">
    <property type="protein sequence ID" value="APW40741.1"/>
    <property type="molecule type" value="Genomic_DNA"/>
</dbReference>
<accession>A0A1P8K490</accession>
<dbReference type="Proteomes" id="UP000186609">
    <property type="component" value="Chromosome"/>
</dbReference>
<dbReference type="STRING" id="1842727.RD110_16280"/>
<proteinExistence type="predicted"/>
<reference evidence="2 3" key="1">
    <citation type="submission" date="2017-01" db="EMBL/GenBank/DDBJ databases">
        <authorList>
            <person name="Mah S.A."/>
            <person name="Swanson W.J."/>
            <person name="Moy G.W."/>
            <person name="Vacquier V.D."/>
        </authorList>
    </citation>
    <scope>NUCLEOTIDE SEQUENCE [LARGE SCALE GENOMIC DNA]</scope>
    <source>
        <strain evidence="2 3">DCY110</strain>
    </source>
</reference>
<gene>
    <name evidence="2" type="ORF">RD110_16280</name>
</gene>
<sequence length="136" mass="14832">MTSLSAKQRLALSRNAISRHMARGRLPQHDEDERMSEDPALAPRGTWGKLKFLARSWWRNHPVNYAVQIARPSIDEYAAQEPFKMVGIAAAVGAAAMVIKPWKILPLTALLLAPLKSSGFTSTAVTLFAPPNADGA</sequence>
<keyword evidence="3" id="KW-1185">Reference proteome</keyword>